<dbReference type="Proteomes" id="UP000185895">
    <property type="component" value="Unassembled WGS sequence"/>
</dbReference>
<evidence type="ECO:0000313" key="2">
    <source>
        <dbReference type="EMBL" id="OEY97030.1"/>
    </source>
</evidence>
<reference evidence="2 3" key="1">
    <citation type="submission" date="2016-09" db="EMBL/GenBank/DDBJ databases">
        <authorList>
            <person name="Capua I."/>
            <person name="De Benedictis P."/>
            <person name="Joannis T."/>
            <person name="Lombin L.H."/>
            <person name="Cattoli G."/>
        </authorList>
    </citation>
    <scope>NUCLEOTIDE SEQUENCE [LARGE SCALE GENOMIC DNA]</scope>
    <source>
        <strain evidence="2 3">ANC 4671</strain>
    </source>
</reference>
<dbReference type="CDD" id="cd00130">
    <property type="entry name" value="PAS"/>
    <property type="match status" value="1"/>
</dbReference>
<protein>
    <submittedName>
        <fullName evidence="2">PAS sensor domain-containing protein</fullName>
    </submittedName>
</protein>
<gene>
    <name evidence="2" type="ORF">BJI46_10875</name>
</gene>
<evidence type="ECO:0000259" key="1">
    <source>
        <dbReference type="PROSITE" id="PS50112"/>
    </source>
</evidence>
<dbReference type="EMBL" id="MKKK01000014">
    <property type="protein sequence ID" value="OEY97030.1"/>
    <property type="molecule type" value="Genomic_DNA"/>
</dbReference>
<name>A0A1E7RCA2_9GAMM</name>
<dbReference type="InterPro" id="IPR000014">
    <property type="entry name" value="PAS"/>
</dbReference>
<dbReference type="PROSITE" id="PS50112">
    <property type="entry name" value="PAS"/>
    <property type="match status" value="1"/>
</dbReference>
<accession>A0A1E7RCA2</accession>
<dbReference type="Gene3D" id="3.30.450.20">
    <property type="entry name" value="PAS domain"/>
    <property type="match status" value="1"/>
</dbReference>
<dbReference type="AlphaFoldDB" id="A0A1E7RCA2"/>
<dbReference type="RefSeq" id="WP_070069480.1">
    <property type="nucleotide sequence ID" value="NZ_MKKK01000014.1"/>
</dbReference>
<dbReference type="InterPro" id="IPR035965">
    <property type="entry name" value="PAS-like_dom_sf"/>
</dbReference>
<dbReference type="InterPro" id="IPR013767">
    <property type="entry name" value="PAS_fold"/>
</dbReference>
<dbReference type="GO" id="GO:0006355">
    <property type="term" value="P:regulation of DNA-templated transcription"/>
    <property type="evidence" value="ECO:0007669"/>
    <property type="project" value="InterPro"/>
</dbReference>
<evidence type="ECO:0000313" key="3">
    <source>
        <dbReference type="Proteomes" id="UP000185895"/>
    </source>
</evidence>
<sequence>MTQQQIPTDDVLLNAVQNTLVISTTDLQGVITYANELFSTLTGYSNEELVGQPHNIVRHPSVPKEVYKDLWDTIQAGKIWTGIVPNVGKGGVVYVVDTTVQPLFDDQGEITGYISVRRVVNDLFNNYEAIEQAKEVFDDYYDK</sequence>
<dbReference type="Pfam" id="PF00989">
    <property type="entry name" value="PAS"/>
    <property type="match status" value="1"/>
</dbReference>
<feature type="domain" description="PAS" evidence="1">
    <location>
        <begin position="22"/>
        <end position="77"/>
    </location>
</feature>
<dbReference type="STRING" id="1262585.BJI46_10875"/>
<dbReference type="NCBIfam" id="TIGR00229">
    <property type="entry name" value="sensory_box"/>
    <property type="match status" value="1"/>
</dbReference>
<dbReference type="SUPFAM" id="SSF55785">
    <property type="entry name" value="PYP-like sensor domain (PAS domain)"/>
    <property type="match status" value="1"/>
</dbReference>
<keyword evidence="3" id="KW-1185">Reference proteome</keyword>
<proteinExistence type="predicted"/>
<comment type="caution">
    <text evidence="2">The sequence shown here is derived from an EMBL/GenBank/DDBJ whole genome shotgun (WGS) entry which is preliminary data.</text>
</comment>
<organism evidence="2 3">
    <name type="scientific">Acinetobacter qingfengensis</name>
    <dbReference type="NCBI Taxonomy" id="1262585"/>
    <lineage>
        <taxon>Bacteria</taxon>
        <taxon>Pseudomonadati</taxon>
        <taxon>Pseudomonadota</taxon>
        <taxon>Gammaproteobacteria</taxon>
        <taxon>Moraxellales</taxon>
        <taxon>Moraxellaceae</taxon>
        <taxon>Acinetobacter</taxon>
    </lineage>
</organism>
<dbReference type="OrthoDB" id="5675566at2"/>
<dbReference type="SMART" id="SM00091">
    <property type="entry name" value="PAS"/>
    <property type="match status" value="1"/>
</dbReference>